<dbReference type="InterPro" id="IPR029039">
    <property type="entry name" value="Flavoprotein-like_sf"/>
</dbReference>
<feature type="non-terminal residue" evidence="6">
    <location>
        <position position="1"/>
    </location>
</feature>
<proteinExistence type="predicted"/>
<feature type="domain" description="4Fe-4S ferredoxin-type" evidence="5">
    <location>
        <begin position="222"/>
        <end position="251"/>
    </location>
</feature>
<dbReference type="GO" id="GO:0051539">
    <property type="term" value="F:4 iron, 4 sulfur cluster binding"/>
    <property type="evidence" value="ECO:0007669"/>
    <property type="project" value="UniProtKB-KW"/>
</dbReference>
<dbReference type="SUPFAM" id="SSF52218">
    <property type="entry name" value="Flavoproteins"/>
    <property type="match status" value="1"/>
</dbReference>
<comment type="caution">
    <text evidence="6">The sequence shown here is derived from an EMBL/GenBank/DDBJ whole genome shotgun (WGS) entry which is preliminary data.</text>
</comment>
<dbReference type="GO" id="GO:0046872">
    <property type="term" value="F:metal ion binding"/>
    <property type="evidence" value="ECO:0007669"/>
    <property type="project" value="UniProtKB-KW"/>
</dbReference>
<dbReference type="InterPro" id="IPR050572">
    <property type="entry name" value="Fe-S_Ferredoxin"/>
</dbReference>
<reference evidence="6 7" key="1">
    <citation type="submission" date="2019-03" db="EMBL/GenBank/DDBJ databases">
        <title>Single cell metagenomics reveals metabolic interactions within the superorganism composed of flagellate Streblomastix strix and complex community of Bacteroidetes bacteria on its surface.</title>
        <authorList>
            <person name="Treitli S.C."/>
            <person name="Kolisko M."/>
            <person name="Husnik F."/>
            <person name="Keeling P."/>
            <person name="Hampl V."/>
        </authorList>
    </citation>
    <scope>NUCLEOTIDE SEQUENCE [LARGE SCALE GENOMIC DNA]</scope>
    <source>
        <strain evidence="6">ST1C</strain>
    </source>
</reference>
<evidence type="ECO:0000256" key="2">
    <source>
        <dbReference type="ARBA" id="ARBA00022723"/>
    </source>
</evidence>
<keyword evidence="2" id="KW-0479">Metal-binding</keyword>
<dbReference type="Pfam" id="PF00037">
    <property type="entry name" value="Fer4"/>
    <property type="match status" value="1"/>
</dbReference>
<name>A0A5J4TVC1_9EUKA</name>
<dbReference type="InterPro" id="IPR017900">
    <property type="entry name" value="4Fe4S_Fe_S_CS"/>
</dbReference>
<dbReference type="EMBL" id="SNRW01024217">
    <property type="protein sequence ID" value="KAA6362426.1"/>
    <property type="molecule type" value="Genomic_DNA"/>
</dbReference>
<dbReference type="PROSITE" id="PS00198">
    <property type="entry name" value="4FE4S_FER_1"/>
    <property type="match status" value="2"/>
</dbReference>
<keyword evidence="1" id="KW-0004">4Fe-4S</keyword>
<keyword evidence="4" id="KW-0411">Iron-sulfur</keyword>
<protein>
    <recommendedName>
        <fullName evidence="5">4Fe-4S ferredoxin-type domain-containing protein</fullName>
    </recommendedName>
</protein>
<gene>
    <name evidence="6" type="ORF">EZS28_042047</name>
</gene>
<keyword evidence="3" id="KW-0408">Iron</keyword>
<dbReference type="InterPro" id="IPR017896">
    <property type="entry name" value="4Fe4S_Fe-S-bd"/>
</dbReference>
<dbReference type="SUPFAM" id="SSF54862">
    <property type="entry name" value="4Fe-4S ferredoxins"/>
    <property type="match status" value="1"/>
</dbReference>
<sequence length="342" mass="38399">KSDFNFMKVLFITYSLTGNTLFVAESIGKILKEQYGHTVTFIDAANIIKSAKFGRTHKTVSEGRILDCKELQELRTQLAQTDILGVGCFVSCHLPEIGFEEIFDPNVLSSDLFTNLKFFFSYTTHGSVPHPVSDVLATIINRRSKATYLGHLNVRAPENVVLLQPPQGFHDAWDDNEIARIEPFAKNIGEQLKNPGSIKGVEFKTITNIDYSMQLTMDKFAGKAQVDQSKCKKCKTCVKLCPYDAIKIGSSGFPEFDASICLWCSRCYNKCPNEAIDFPKSYGAQRSKYPKPDFTKAGVGDGKNSKGEIMTPLPQPQEIFARMQWKPCLNDYQGRQNCQRLT</sequence>
<organism evidence="6 7">
    <name type="scientific">Streblomastix strix</name>
    <dbReference type="NCBI Taxonomy" id="222440"/>
    <lineage>
        <taxon>Eukaryota</taxon>
        <taxon>Metamonada</taxon>
        <taxon>Preaxostyla</taxon>
        <taxon>Oxymonadida</taxon>
        <taxon>Streblomastigidae</taxon>
        <taxon>Streblomastix</taxon>
    </lineage>
</organism>
<dbReference type="Gene3D" id="3.30.70.20">
    <property type="match status" value="1"/>
</dbReference>
<evidence type="ECO:0000256" key="3">
    <source>
        <dbReference type="ARBA" id="ARBA00023004"/>
    </source>
</evidence>
<accession>A0A5J4TVC1</accession>
<dbReference type="PANTHER" id="PTHR43687:SF1">
    <property type="entry name" value="FERREDOXIN III"/>
    <property type="match status" value="1"/>
</dbReference>
<evidence type="ECO:0000256" key="4">
    <source>
        <dbReference type="ARBA" id="ARBA00023014"/>
    </source>
</evidence>
<dbReference type="PANTHER" id="PTHR43687">
    <property type="entry name" value="ADENYLYLSULFATE REDUCTASE, BETA SUBUNIT"/>
    <property type="match status" value="1"/>
</dbReference>
<dbReference type="Proteomes" id="UP000324800">
    <property type="component" value="Unassembled WGS sequence"/>
</dbReference>
<dbReference type="AlphaFoldDB" id="A0A5J4TVC1"/>
<feature type="domain" description="4Fe-4S ferredoxin-type" evidence="5">
    <location>
        <begin position="252"/>
        <end position="281"/>
    </location>
</feature>
<evidence type="ECO:0000313" key="7">
    <source>
        <dbReference type="Proteomes" id="UP000324800"/>
    </source>
</evidence>
<dbReference type="PROSITE" id="PS51379">
    <property type="entry name" value="4FE4S_FER_2"/>
    <property type="match status" value="2"/>
</dbReference>
<evidence type="ECO:0000259" key="5">
    <source>
        <dbReference type="PROSITE" id="PS51379"/>
    </source>
</evidence>
<evidence type="ECO:0000256" key="1">
    <source>
        <dbReference type="ARBA" id="ARBA00022485"/>
    </source>
</evidence>
<evidence type="ECO:0000313" key="6">
    <source>
        <dbReference type="EMBL" id="KAA6362426.1"/>
    </source>
</evidence>